<comment type="caution">
    <text evidence="2">The sequence shown here is derived from an EMBL/GenBank/DDBJ whole genome shotgun (WGS) entry which is preliminary data.</text>
</comment>
<reference evidence="3" key="1">
    <citation type="journal article" date="2019" name="Int. J. Syst. Evol. Microbiol.">
        <title>The Global Catalogue of Microorganisms (GCM) 10K type strain sequencing project: providing services to taxonomists for standard genome sequencing and annotation.</title>
        <authorList>
            <consortium name="The Broad Institute Genomics Platform"/>
            <consortium name="The Broad Institute Genome Sequencing Center for Infectious Disease"/>
            <person name="Wu L."/>
            <person name="Ma J."/>
        </authorList>
    </citation>
    <scope>NUCLEOTIDE SEQUENCE [LARGE SCALE GENOMIC DNA]</scope>
    <source>
        <strain evidence="3">CGMCC 1.15111</strain>
    </source>
</reference>
<feature type="signal peptide" evidence="1">
    <location>
        <begin position="1"/>
        <end position="32"/>
    </location>
</feature>
<accession>A0ABQ3I9J3</accession>
<name>A0ABQ3I9J3_9BACT</name>
<dbReference type="EMBL" id="BNAG01000004">
    <property type="protein sequence ID" value="GHE73549.1"/>
    <property type="molecule type" value="Genomic_DNA"/>
</dbReference>
<dbReference type="Proteomes" id="UP000658258">
    <property type="component" value="Unassembled WGS sequence"/>
</dbReference>
<evidence type="ECO:0000256" key="1">
    <source>
        <dbReference type="SAM" id="SignalP"/>
    </source>
</evidence>
<feature type="chain" id="PRO_5045553715" evidence="1">
    <location>
        <begin position="33"/>
        <end position="208"/>
    </location>
</feature>
<sequence>MNSYNQHLTNTTQMKKILLASFFALMSGSLSAQQMSKEDQIKSAVLAAPAAVRDGAHVYGFNEKGEMITLRKGTNNFIVRADDPNSPGFEVVSYPIDVEPFMARGRALRAEGKNRGEILQIREDEMKNGSLQKPNYGSTLAIYYGENARYNPETNSLEGGQFRYVIYTPLATAESTGLPISPNGKGHPWVMFPGLYRAHIMITPPGEN</sequence>
<protein>
    <submittedName>
        <fullName evidence="2">Uncharacterized protein</fullName>
    </submittedName>
</protein>
<keyword evidence="1" id="KW-0732">Signal</keyword>
<keyword evidence="3" id="KW-1185">Reference proteome</keyword>
<proteinExistence type="predicted"/>
<evidence type="ECO:0000313" key="2">
    <source>
        <dbReference type="EMBL" id="GHE73549.1"/>
    </source>
</evidence>
<gene>
    <name evidence="2" type="ORF">GCM10011340_32810</name>
</gene>
<evidence type="ECO:0000313" key="3">
    <source>
        <dbReference type="Proteomes" id="UP000658258"/>
    </source>
</evidence>
<organism evidence="2 3">
    <name type="scientific">Roseivirga thermotolerans</name>
    <dbReference type="NCBI Taxonomy" id="1758176"/>
    <lineage>
        <taxon>Bacteria</taxon>
        <taxon>Pseudomonadati</taxon>
        <taxon>Bacteroidota</taxon>
        <taxon>Cytophagia</taxon>
        <taxon>Cytophagales</taxon>
        <taxon>Roseivirgaceae</taxon>
        <taxon>Roseivirga</taxon>
    </lineage>
</organism>